<evidence type="ECO:0000313" key="2">
    <source>
        <dbReference type="EMBL" id="JAE33088.1"/>
    </source>
</evidence>
<proteinExistence type="predicted"/>
<dbReference type="AlphaFoldDB" id="A0A0A9HJQ3"/>
<sequence length="27" mass="3097">MEENRKLRGTNIISPGSNLRRKIEGVK</sequence>
<reference evidence="2" key="1">
    <citation type="submission" date="2014-09" db="EMBL/GenBank/DDBJ databases">
        <authorList>
            <person name="Magalhaes I.L.F."/>
            <person name="Oliveira U."/>
            <person name="Santos F.R."/>
            <person name="Vidigal T.H.D.A."/>
            <person name="Brescovit A.D."/>
            <person name="Santos A.J."/>
        </authorList>
    </citation>
    <scope>NUCLEOTIDE SEQUENCE</scope>
    <source>
        <tissue evidence="2">Shoot tissue taken approximately 20 cm above the soil surface</tissue>
    </source>
</reference>
<name>A0A0A9HJQ3_ARUDO</name>
<organism evidence="2">
    <name type="scientific">Arundo donax</name>
    <name type="common">Giant reed</name>
    <name type="synonym">Donax arundinaceus</name>
    <dbReference type="NCBI Taxonomy" id="35708"/>
    <lineage>
        <taxon>Eukaryota</taxon>
        <taxon>Viridiplantae</taxon>
        <taxon>Streptophyta</taxon>
        <taxon>Embryophyta</taxon>
        <taxon>Tracheophyta</taxon>
        <taxon>Spermatophyta</taxon>
        <taxon>Magnoliopsida</taxon>
        <taxon>Liliopsida</taxon>
        <taxon>Poales</taxon>
        <taxon>Poaceae</taxon>
        <taxon>PACMAD clade</taxon>
        <taxon>Arundinoideae</taxon>
        <taxon>Arundineae</taxon>
        <taxon>Arundo</taxon>
    </lineage>
</organism>
<evidence type="ECO:0000256" key="1">
    <source>
        <dbReference type="SAM" id="MobiDB-lite"/>
    </source>
</evidence>
<dbReference type="EMBL" id="GBRH01164808">
    <property type="protein sequence ID" value="JAE33088.1"/>
    <property type="molecule type" value="Transcribed_RNA"/>
</dbReference>
<reference evidence="2" key="2">
    <citation type="journal article" date="2015" name="Data Brief">
        <title>Shoot transcriptome of the giant reed, Arundo donax.</title>
        <authorList>
            <person name="Barrero R.A."/>
            <person name="Guerrero F.D."/>
            <person name="Moolhuijzen P."/>
            <person name="Goolsby J.A."/>
            <person name="Tidwell J."/>
            <person name="Bellgard S.E."/>
            <person name="Bellgard M.I."/>
        </authorList>
    </citation>
    <scope>NUCLEOTIDE SEQUENCE</scope>
    <source>
        <tissue evidence="2">Shoot tissue taken approximately 20 cm above the soil surface</tissue>
    </source>
</reference>
<feature type="region of interest" description="Disordered" evidence="1">
    <location>
        <begin position="1"/>
        <end position="27"/>
    </location>
</feature>
<accession>A0A0A9HJQ3</accession>
<protein>
    <submittedName>
        <fullName evidence="2">Uncharacterized protein</fullName>
    </submittedName>
</protein>